<dbReference type="EMBL" id="JBHTKJ010000035">
    <property type="protein sequence ID" value="MFD1039431.1"/>
    <property type="molecule type" value="Genomic_DNA"/>
</dbReference>
<keyword evidence="2 7" id="KW-0813">Transport</keyword>
<feature type="transmembrane region" description="Helical" evidence="7">
    <location>
        <begin position="184"/>
        <end position="208"/>
    </location>
</feature>
<dbReference type="Pfam" id="PF00528">
    <property type="entry name" value="BPD_transp_1"/>
    <property type="match status" value="1"/>
</dbReference>
<organism evidence="9 10">
    <name type="scientific">Virgibacillus byunsanensis</name>
    <dbReference type="NCBI Taxonomy" id="570945"/>
    <lineage>
        <taxon>Bacteria</taxon>
        <taxon>Bacillati</taxon>
        <taxon>Bacillota</taxon>
        <taxon>Bacilli</taxon>
        <taxon>Bacillales</taxon>
        <taxon>Bacillaceae</taxon>
        <taxon>Virgibacillus</taxon>
    </lineage>
</organism>
<keyword evidence="6 7" id="KW-0472">Membrane</keyword>
<dbReference type="InterPro" id="IPR000515">
    <property type="entry name" value="MetI-like"/>
</dbReference>
<protein>
    <submittedName>
        <fullName evidence="9">ABC transporter permease</fullName>
    </submittedName>
</protein>
<gene>
    <name evidence="9" type="ORF">ACFQ3N_13655</name>
</gene>
<name>A0ABW3LQ11_9BACI</name>
<feature type="domain" description="ABC transmembrane type-1" evidence="8">
    <location>
        <begin position="66"/>
        <end position="250"/>
    </location>
</feature>
<keyword evidence="4 7" id="KW-0812">Transmembrane</keyword>
<evidence type="ECO:0000256" key="6">
    <source>
        <dbReference type="ARBA" id="ARBA00023136"/>
    </source>
</evidence>
<comment type="similarity">
    <text evidence="7">Belongs to the binding-protein-dependent transport system permease family.</text>
</comment>
<evidence type="ECO:0000256" key="3">
    <source>
        <dbReference type="ARBA" id="ARBA00022475"/>
    </source>
</evidence>
<evidence type="ECO:0000256" key="2">
    <source>
        <dbReference type="ARBA" id="ARBA00022448"/>
    </source>
</evidence>
<proteinExistence type="inferred from homology"/>
<dbReference type="PANTHER" id="PTHR30151">
    <property type="entry name" value="ALKANE SULFONATE ABC TRANSPORTER-RELATED, MEMBRANE SUBUNIT"/>
    <property type="match status" value="1"/>
</dbReference>
<comment type="subcellular location">
    <subcellularLocation>
        <location evidence="1 7">Cell membrane</location>
        <topology evidence="1 7">Multi-pass membrane protein</topology>
    </subcellularLocation>
</comment>
<accession>A0ABW3LQ11</accession>
<reference evidence="10" key="1">
    <citation type="journal article" date="2019" name="Int. J. Syst. Evol. Microbiol.">
        <title>The Global Catalogue of Microorganisms (GCM) 10K type strain sequencing project: providing services to taxonomists for standard genome sequencing and annotation.</title>
        <authorList>
            <consortium name="The Broad Institute Genomics Platform"/>
            <consortium name="The Broad Institute Genome Sequencing Center for Infectious Disease"/>
            <person name="Wu L."/>
            <person name="Ma J."/>
        </authorList>
    </citation>
    <scope>NUCLEOTIDE SEQUENCE [LARGE SCALE GENOMIC DNA]</scope>
    <source>
        <strain evidence="10">CCUG 56754</strain>
    </source>
</reference>
<dbReference type="InterPro" id="IPR035906">
    <property type="entry name" value="MetI-like_sf"/>
</dbReference>
<feature type="transmembrane region" description="Helical" evidence="7">
    <location>
        <begin position="74"/>
        <end position="92"/>
    </location>
</feature>
<dbReference type="PANTHER" id="PTHR30151:SF20">
    <property type="entry name" value="ABC TRANSPORTER PERMEASE PROTEIN HI_0355-RELATED"/>
    <property type="match status" value="1"/>
</dbReference>
<keyword evidence="10" id="KW-1185">Reference proteome</keyword>
<dbReference type="RefSeq" id="WP_390363089.1">
    <property type="nucleotide sequence ID" value="NZ_JBHTKJ010000035.1"/>
</dbReference>
<evidence type="ECO:0000259" key="8">
    <source>
        <dbReference type="PROSITE" id="PS50928"/>
    </source>
</evidence>
<dbReference type="SUPFAM" id="SSF161098">
    <property type="entry name" value="MetI-like"/>
    <property type="match status" value="1"/>
</dbReference>
<dbReference type="PROSITE" id="PS50928">
    <property type="entry name" value="ABC_TM1"/>
    <property type="match status" value="1"/>
</dbReference>
<keyword evidence="5 7" id="KW-1133">Transmembrane helix</keyword>
<keyword evidence="3" id="KW-1003">Cell membrane</keyword>
<sequence>MINRKTKRWWNVKEWAPHILTFVVIIALWEGVVRGLNVSNAIFPTATDTFASLINFFKSTESLIHIWATLSETLLGFLIGGATGAILGILIAEIPSIKKLVFPFVLAFNSIPKMAMAPLFLVWFGYGISSKVAIVVVTSFFPVLINMMVGLNNIDKSQIKLLQAYSASSWQIFRRVKLPGSLPYLFAGLEIAIVFSVIGAIVSELVGANKGLGYLMLFYNSQFKVAEMFSVLVVMSIMGYLLVLCIQIIAGKVVFWQGKSSRKSE</sequence>
<dbReference type="CDD" id="cd06261">
    <property type="entry name" value="TM_PBP2"/>
    <property type="match status" value="1"/>
</dbReference>
<evidence type="ECO:0000313" key="10">
    <source>
        <dbReference type="Proteomes" id="UP001597040"/>
    </source>
</evidence>
<evidence type="ECO:0000256" key="7">
    <source>
        <dbReference type="RuleBase" id="RU363032"/>
    </source>
</evidence>
<evidence type="ECO:0000313" key="9">
    <source>
        <dbReference type="EMBL" id="MFD1039431.1"/>
    </source>
</evidence>
<feature type="transmembrane region" description="Helical" evidence="7">
    <location>
        <begin position="228"/>
        <end position="255"/>
    </location>
</feature>
<evidence type="ECO:0000256" key="5">
    <source>
        <dbReference type="ARBA" id="ARBA00022989"/>
    </source>
</evidence>
<feature type="transmembrane region" description="Helical" evidence="7">
    <location>
        <begin position="104"/>
        <end position="126"/>
    </location>
</feature>
<feature type="transmembrane region" description="Helical" evidence="7">
    <location>
        <begin position="132"/>
        <end position="151"/>
    </location>
</feature>
<comment type="caution">
    <text evidence="9">The sequence shown here is derived from an EMBL/GenBank/DDBJ whole genome shotgun (WGS) entry which is preliminary data.</text>
</comment>
<dbReference type="Gene3D" id="1.10.3720.10">
    <property type="entry name" value="MetI-like"/>
    <property type="match status" value="1"/>
</dbReference>
<dbReference type="Proteomes" id="UP001597040">
    <property type="component" value="Unassembled WGS sequence"/>
</dbReference>
<evidence type="ECO:0000256" key="4">
    <source>
        <dbReference type="ARBA" id="ARBA00022692"/>
    </source>
</evidence>
<evidence type="ECO:0000256" key="1">
    <source>
        <dbReference type="ARBA" id="ARBA00004651"/>
    </source>
</evidence>